<dbReference type="Proteomes" id="UP000265515">
    <property type="component" value="Unassembled WGS sequence"/>
</dbReference>
<dbReference type="PROSITE" id="PS50082">
    <property type="entry name" value="WD_REPEATS_2"/>
    <property type="match status" value="1"/>
</dbReference>
<keyword evidence="3" id="KW-0175">Coiled coil</keyword>
<gene>
    <name evidence="6" type="ORF">CBR_g38758</name>
</gene>
<dbReference type="Gene3D" id="1.10.510.10">
    <property type="entry name" value="Transferase(Phosphotransferase) domain 1"/>
    <property type="match status" value="1"/>
</dbReference>
<dbReference type="Gene3D" id="2.130.10.10">
    <property type="entry name" value="YVTN repeat-like/Quinoprotein amine dehydrogenase"/>
    <property type="match status" value="1"/>
</dbReference>
<evidence type="ECO:0000313" key="6">
    <source>
        <dbReference type="EMBL" id="GBG84474.1"/>
    </source>
</evidence>
<keyword evidence="2" id="KW-0853">WD repeat</keyword>
<dbReference type="AlphaFoldDB" id="A0A388LQ76"/>
<feature type="region of interest" description="Disordered" evidence="4">
    <location>
        <begin position="910"/>
        <end position="935"/>
    </location>
</feature>
<dbReference type="InterPro" id="IPR036322">
    <property type="entry name" value="WD40_repeat_dom_sf"/>
</dbReference>
<dbReference type="GO" id="GO:0005524">
    <property type="term" value="F:ATP binding"/>
    <property type="evidence" value="ECO:0007669"/>
    <property type="project" value="InterPro"/>
</dbReference>
<sequence>MGGSTAEPGIQLLPIFRRSRDDIVEDWARQISFVAQFDVHAEKPWIVFVTGIRQVQVWNYEDGTRVASFQVPFCSVAYSAKFAAQKDWILVEAEDSILVLEVHSWVSKPKVGRIKELRSRGSHVCDMAVHPTLPYLLTGFDHEYVELWNWDYEWTRITFTGHSAKVCMVAFHPRDVRLFASASDDGIIKIWDIGKATETEGSDVQTIRGCSGLCAMQFCSKEEHPLLITGLVKGQVRVWNYRTGLCVAKLEQHSTTVRAAFFHPELPFIFTASVDGEVKVSSESDYKVVTTFSSGLKNICSMAPCRNSDMVVIGGERSFLVLELAIQLNENEGGRELQGQRTRSIHVHGEGQDQTKQAVQESASLSPKKSTENLETNFDSPPPNVNSEKRSDPWAAAAAAAAAAECKKQEISRSDRIELLKAKTSSMMTKRAAIMERSEKFKRKIEELECRLGQEVKHLDELRTEHEKKERFQIEKIQQLKAHTSNMVAQRATLLERSEKFKRKIEELERRLEQEVHSQHMPPNLSPQPDHEEQEGRAEGDTVREVDTESATLAQCSENSPKLGIAGTTEQSKEEAGGDEGEITERDSTPAGGDVASTGQTHPFRKYSVEELMAATDYFADKYKFAECDPYGCFYKGKLDDHTPIIVKKLRGNGVMTNRPPQLKPEVIDRLRSFQHPHLVKLVGVCYEAHCLVYEGMANESVKDWISCGTSSPTKGCLPWYTRLRIMSEVARALNFLHCNRTVGGASIIHRAITLENILVDDNFVAKIGAVDDALLVPRLAGGGQPQEMRLFVGINSQYTAPEHLRSGVVDEKTDIYALGITLLEMLTGKFWNALGIVEGAVENAEAFKDVLDPNGGQWDVELAQEVARLGLRCASLERDNRPKMTTGECQILAVLEGVARKADILSAQQANASTGTRDQHTSVAKRARVDVQST</sequence>
<dbReference type="PROSITE" id="PS50011">
    <property type="entry name" value="PROTEIN_KINASE_DOM"/>
    <property type="match status" value="1"/>
</dbReference>
<feature type="compositionally biased region" description="Polar residues" evidence="4">
    <location>
        <begin position="549"/>
        <end position="560"/>
    </location>
</feature>
<keyword evidence="1" id="KW-0833">Ubl conjugation pathway</keyword>
<dbReference type="SUPFAM" id="SSF50978">
    <property type="entry name" value="WD40 repeat-like"/>
    <property type="match status" value="1"/>
</dbReference>
<dbReference type="EMBL" id="BFEA01000477">
    <property type="protein sequence ID" value="GBG84474.1"/>
    <property type="molecule type" value="Genomic_DNA"/>
</dbReference>
<evidence type="ECO:0000256" key="4">
    <source>
        <dbReference type="SAM" id="MobiDB-lite"/>
    </source>
</evidence>
<organism evidence="6 7">
    <name type="scientific">Chara braunii</name>
    <name type="common">Braun's stonewort</name>
    <dbReference type="NCBI Taxonomy" id="69332"/>
    <lineage>
        <taxon>Eukaryota</taxon>
        <taxon>Viridiplantae</taxon>
        <taxon>Streptophyta</taxon>
        <taxon>Charophyceae</taxon>
        <taxon>Charales</taxon>
        <taxon>Characeae</taxon>
        <taxon>Chara</taxon>
    </lineage>
</organism>
<dbReference type="Gene3D" id="3.30.200.20">
    <property type="entry name" value="Phosphorylase Kinase, domain 1"/>
    <property type="match status" value="1"/>
</dbReference>
<dbReference type="PANTHER" id="PTHR45647">
    <property type="entry name" value="OS02G0152300 PROTEIN"/>
    <property type="match status" value="1"/>
</dbReference>
<evidence type="ECO:0000256" key="3">
    <source>
        <dbReference type="SAM" id="Coils"/>
    </source>
</evidence>
<dbReference type="PROSITE" id="PS50294">
    <property type="entry name" value="WD_REPEATS_REGION"/>
    <property type="match status" value="1"/>
</dbReference>
<feature type="compositionally biased region" description="Basic and acidic residues" evidence="4">
    <location>
        <begin position="529"/>
        <end position="547"/>
    </location>
</feature>
<dbReference type="STRING" id="69332.A0A388LQ76"/>
<feature type="region of interest" description="Disordered" evidence="4">
    <location>
        <begin position="347"/>
        <end position="392"/>
    </location>
</feature>
<dbReference type="OrthoDB" id="346907at2759"/>
<dbReference type="InterPro" id="IPR001680">
    <property type="entry name" value="WD40_rpt"/>
</dbReference>
<feature type="compositionally biased region" description="Polar residues" evidence="4">
    <location>
        <begin position="354"/>
        <end position="379"/>
    </location>
</feature>
<dbReference type="InterPro" id="IPR011009">
    <property type="entry name" value="Kinase-like_dom_sf"/>
</dbReference>
<proteinExistence type="predicted"/>
<keyword evidence="7" id="KW-1185">Reference proteome</keyword>
<comment type="caution">
    <text evidence="6">The sequence shown here is derived from an EMBL/GenBank/DDBJ whole genome shotgun (WGS) entry which is preliminary data.</text>
</comment>
<feature type="domain" description="Protein kinase" evidence="5">
    <location>
        <begin position="620"/>
        <end position="896"/>
    </location>
</feature>
<dbReference type="InterPro" id="IPR015943">
    <property type="entry name" value="WD40/YVTN_repeat-like_dom_sf"/>
</dbReference>
<dbReference type="InterPro" id="IPR051348">
    <property type="entry name" value="U-box_ubiquitin_ligases"/>
</dbReference>
<evidence type="ECO:0000256" key="1">
    <source>
        <dbReference type="ARBA" id="ARBA00022786"/>
    </source>
</evidence>
<dbReference type="InterPro" id="IPR001245">
    <property type="entry name" value="Ser-Thr/Tyr_kinase_cat_dom"/>
</dbReference>
<reference evidence="6 7" key="1">
    <citation type="journal article" date="2018" name="Cell">
        <title>The Chara Genome: Secondary Complexity and Implications for Plant Terrestrialization.</title>
        <authorList>
            <person name="Nishiyama T."/>
            <person name="Sakayama H."/>
            <person name="Vries J.D."/>
            <person name="Buschmann H."/>
            <person name="Saint-Marcoux D."/>
            <person name="Ullrich K.K."/>
            <person name="Haas F.B."/>
            <person name="Vanderstraeten L."/>
            <person name="Becker D."/>
            <person name="Lang D."/>
            <person name="Vosolsobe S."/>
            <person name="Rombauts S."/>
            <person name="Wilhelmsson P.K.I."/>
            <person name="Janitza P."/>
            <person name="Kern R."/>
            <person name="Heyl A."/>
            <person name="Rumpler F."/>
            <person name="Villalobos L.I.A.C."/>
            <person name="Clay J.M."/>
            <person name="Skokan R."/>
            <person name="Toyoda A."/>
            <person name="Suzuki Y."/>
            <person name="Kagoshima H."/>
            <person name="Schijlen E."/>
            <person name="Tajeshwar N."/>
            <person name="Catarino B."/>
            <person name="Hetherington A.J."/>
            <person name="Saltykova A."/>
            <person name="Bonnot C."/>
            <person name="Breuninger H."/>
            <person name="Symeonidi A."/>
            <person name="Radhakrishnan G.V."/>
            <person name="Van Nieuwerburgh F."/>
            <person name="Deforce D."/>
            <person name="Chang C."/>
            <person name="Karol K.G."/>
            <person name="Hedrich R."/>
            <person name="Ulvskov P."/>
            <person name="Glockner G."/>
            <person name="Delwiche C.F."/>
            <person name="Petrasek J."/>
            <person name="Van de Peer Y."/>
            <person name="Friml J."/>
            <person name="Beilby M."/>
            <person name="Dolan L."/>
            <person name="Kohara Y."/>
            <person name="Sugano S."/>
            <person name="Fujiyama A."/>
            <person name="Delaux P.-M."/>
            <person name="Quint M."/>
            <person name="TheiBen G."/>
            <person name="Hagemann M."/>
            <person name="Harholt J."/>
            <person name="Dunand C."/>
            <person name="Zachgo S."/>
            <person name="Langdale J."/>
            <person name="Maumus F."/>
            <person name="Straeten D.V.D."/>
            <person name="Gould S.B."/>
            <person name="Rensing S.A."/>
        </authorList>
    </citation>
    <scope>NUCLEOTIDE SEQUENCE [LARGE SCALE GENOMIC DNA]</scope>
    <source>
        <strain evidence="6 7">S276</strain>
    </source>
</reference>
<dbReference type="Gramene" id="GBG84474">
    <property type="protein sequence ID" value="GBG84474"/>
    <property type="gene ID" value="CBR_g38758"/>
</dbReference>
<feature type="coiled-coil region" evidence="3">
    <location>
        <begin position="431"/>
        <end position="465"/>
    </location>
</feature>
<dbReference type="InterPro" id="IPR000719">
    <property type="entry name" value="Prot_kinase_dom"/>
</dbReference>
<dbReference type="PANTHER" id="PTHR45647:SF15">
    <property type="entry name" value="U-BOX DOMAIN-CONTAINING PROTEIN 35"/>
    <property type="match status" value="1"/>
</dbReference>
<feature type="repeat" description="WD" evidence="2">
    <location>
        <begin position="159"/>
        <end position="193"/>
    </location>
</feature>
<dbReference type="GO" id="GO:0004672">
    <property type="term" value="F:protein kinase activity"/>
    <property type="evidence" value="ECO:0007669"/>
    <property type="project" value="InterPro"/>
</dbReference>
<dbReference type="SMART" id="SM00320">
    <property type="entry name" value="WD40"/>
    <property type="match status" value="4"/>
</dbReference>
<dbReference type="Pfam" id="PF07714">
    <property type="entry name" value="PK_Tyr_Ser-Thr"/>
    <property type="match status" value="1"/>
</dbReference>
<feature type="region of interest" description="Disordered" evidence="4">
    <location>
        <begin position="513"/>
        <end position="602"/>
    </location>
</feature>
<evidence type="ECO:0000259" key="5">
    <source>
        <dbReference type="PROSITE" id="PS50011"/>
    </source>
</evidence>
<protein>
    <recommendedName>
        <fullName evidence="5">Protein kinase domain-containing protein</fullName>
    </recommendedName>
</protein>
<evidence type="ECO:0000256" key="2">
    <source>
        <dbReference type="PROSITE-ProRule" id="PRU00221"/>
    </source>
</evidence>
<dbReference type="Pfam" id="PF00400">
    <property type="entry name" value="WD40"/>
    <property type="match status" value="2"/>
</dbReference>
<evidence type="ECO:0000313" key="7">
    <source>
        <dbReference type="Proteomes" id="UP000265515"/>
    </source>
</evidence>
<dbReference type="SUPFAM" id="SSF56112">
    <property type="entry name" value="Protein kinase-like (PK-like)"/>
    <property type="match status" value="1"/>
</dbReference>
<name>A0A388LQ76_CHABU</name>
<accession>A0A388LQ76</accession>